<sequence>MAGFKAIAEAPRFLSRQDADVAQQSTPGSFAALPPLLRLELEQVRIYLCPPPDSLPTCFSKYESTSAAGQHANPDGEDEDLDHDAAQTVVADGKLWLTESELSFLAPGSSSGFSVTYPTISLHAVTRSPPAGLAAPCPPSASASQQNGQDPRSGGCLYVQLDLAAEDEQADQDDEGSLLEMHVFTPDDESLDQLFEALSHCASLHPSAGGGGDGGSHPFSGFAPFGTGDPDAMAVDGAFDDADEDDDAIVADAQPTNGDGAGTAELSEAGRKKLAHLDSVMVWPDSEDGEDYDDDDDDDERDGATRRDLVDAVSALASTMTTSGGLEDAEGEPTNTLILRNLPVEFFVPSICSALLSLLNAYGTLVRWIPMPTVGRAVVVFEEVEGARLAKGGLDRLLLPFEETGQDDGAVSEGPDGPLRVDEDARAQADDSILRAVYGPAVSSDEAEASTLSVPTTDKNFLISPPGSPPVGWEPIREDPPNRDTLADDLMRALGELRDTQRHIESHQPTDWGSASQDDVRAEAQDGGGSGGLKPLRAVPAPEVILAPSMAPALRSYQPAWLRGGGGGGGGSSSSSKSNTAGLAHQLQPNSSSGDGKEGDDDDELIQVPGVTVQSFDPVEDGEGPKTHLGFTISSVKATVDSMRSPTLLAQQGHASDVPALNVGGGLGEAGVGAGGYGGSKRITPTSRPPLSD</sequence>
<dbReference type="GO" id="GO:0045292">
    <property type="term" value="P:mRNA cis splicing, via spliceosome"/>
    <property type="evidence" value="ECO:0007669"/>
    <property type="project" value="TreeGrafter"/>
</dbReference>
<comment type="subcellular location">
    <subcellularLocation>
        <location evidence="2">Cytoplasm</location>
    </subcellularLocation>
    <subcellularLocation>
        <location evidence="1">Nucleus</location>
    </subcellularLocation>
</comment>
<dbReference type="GO" id="GO:0005829">
    <property type="term" value="C:cytosol"/>
    <property type="evidence" value="ECO:0007669"/>
    <property type="project" value="InterPro"/>
</dbReference>
<dbReference type="OrthoDB" id="17212at2759"/>
<dbReference type="PANTHER" id="PTHR21399">
    <property type="entry name" value="CHLORIDE CONDUCTANCE REGULATORY PROTEIN ICLN"/>
    <property type="match status" value="1"/>
</dbReference>
<dbReference type="AlphaFoldDB" id="A0A061H2P5"/>
<dbReference type="InterPro" id="IPR011993">
    <property type="entry name" value="PH-like_dom_sf"/>
</dbReference>
<dbReference type="GO" id="GO:0034709">
    <property type="term" value="C:methylosome"/>
    <property type="evidence" value="ECO:0007669"/>
    <property type="project" value="InterPro"/>
</dbReference>
<dbReference type="GeneID" id="19320366"/>
<feature type="region of interest" description="Disordered" evidence="7">
    <location>
        <begin position="564"/>
        <end position="605"/>
    </location>
</feature>
<feature type="region of interest" description="Disordered" evidence="7">
    <location>
        <begin position="501"/>
        <end position="536"/>
    </location>
</feature>
<evidence type="ECO:0000256" key="4">
    <source>
        <dbReference type="ARBA" id="ARBA00008209"/>
    </source>
</evidence>
<evidence type="ECO:0000256" key="1">
    <source>
        <dbReference type="ARBA" id="ARBA00004123"/>
    </source>
</evidence>
<comment type="similarity">
    <text evidence="3">Belongs to the pICln (TC 1.A.47) family.</text>
</comment>
<evidence type="ECO:0008006" key="10">
    <source>
        <dbReference type="Google" id="ProtNLM"/>
    </source>
</evidence>
<dbReference type="SUPFAM" id="SSF54928">
    <property type="entry name" value="RNA-binding domain, RBD"/>
    <property type="match status" value="1"/>
</dbReference>
<feature type="compositionally biased region" description="Basic and acidic residues" evidence="7">
    <location>
        <begin position="475"/>
        <end position="485"/>
    </location>
</feature>
<dbReference type="GO" id="GO:0019722">
    <property type="term" value="P:calcium-mediated signaling"/>
    <property type="evidence" value="ECO:0007669"/>
    <property type="project" value="InterPro"/>
</dbReference>
<gene>
    <name evidence="8" type="ORF">PFL1_06288</name>
</gene>
<dbReference type="Pfam" id="PF03517">
    <property type="entry name" value="Voldacs"/>
    <property type="match status" value="1"/>
</dbReference>
<dbReference type="GO" id="GO:0006884">
    <property type="term" value="P:cell volume homeostasis"/>
    <property type="evidence" value="ECO:0007669"/>
    <property type="project" value="InterPro"/>
</dbReference>
<evidence type="ECO:0000256" key="7">
    <source>
        <dbReference type="SAM" id="MobiDB-lite"/>
    </source>
</evidence>
<dbReference type="InterPro" id="IPR006931">
    <property type="entry name" value="Calcipressin"/>
</dbReference>
<evidence type="ECO:0000256" key="3">
    <source>
        <dbReference type="ARBA" id="ARBA00007054"/>
    </source>
</evidence>
<dbReference type="Gene3D" id="2.30.29.30">
    <property type="entry name" value="Pleckstrin-homology domain (PH domain)/Phosphotyrosine-binding domain (PTB)"/>
    <property type="match status" value="1"/>
</dbReference>
<dbReference type="GO" id="GO:0006821">
    <property type="term" value="P:chloride transport"/>
    <property type="evidence" value="ECO:0007669"/>
    <property type="project" value="InterPro"/>
</dbReference>
<dbReference type="PRINTS" id="PR01348">
    <property type="entry name" value="ICLNCHANNEL"/>
</dbReference>
<dbReference type="GO" id="GO:0005681">
    <property type="term" value="C:spliceosomal complex"/>
    <property type="evidence" value="ECO:0007669"/>
    <property type="project" value="TreeGrafter"/>
</dbReference>
<organism evidence="8 9">
    <name type="scientific">Pseudozyma flocculosa PF-1</name>
    <dbReference type="NCBI Taxonomy" id="1277687"/>
    <lineage>
        <taxon>Eukaryota</taxon>
        <taxon>Fungi</taxon>
        <taxon>Dikarya</taxon>
        <taxon>Basidiomycota</taxon>
        <taxon>Ustilaginomycotina</taxon>
        <taxon>Ustilaginomycetes</taxon>
        <taxon>Ustilaginales</taxon>
        <taxon>Ustilaginaceae</taxon>
        <taxon>Pseudozyma</taxon>
    </lineage>
</organism>
<dbReference type="GO" id="GO:0034715">
    <property type="term" value="C:pICln-Sm protein complex"/>
    <property type="evidence" value="ECO:0007669"/>
    <property type="project" value="InterPro"/>
</dbReference>
<feature type="compositionally biased region" description="Acidic residues" evidence="7">
    <location>
        <begin position="285"/>
        <end position="301"/>
    </location>
</feature>
<dbReference type="HOGENOM" id="CLU_440885_0_0_1"/>
<feature type="region of interest" description="Disordered" evidence="7">
    <location>
        <begin position="130"/>
        <end position="155"/>
    </location>
</feature>
<name>A0A061H2P5_9BASI</name>
<dbReference type="PANTHER" id="PTHR21399:SF0">
    <property type="entry name" value="METHYLOSOME SUBUNIT PICLN"/>
    <property type="match status" value="1"/>
</dbReference>
<protein>
    <recommendedName>
        <fullName evidence="10">Calcipressin-domain-containing protein</fullName>
    </recommendedName>
</protein>
<dbReference type="EMBL" id="KE361647">
    <property type="protein sequence ID" value="EPQ26080.1"/>
    <property type="molecule type" value="Genomic_DNA"/>
</dbReference>
<dbReference type="InterPro" id="IPR039924">
    <property type="entry name" value="ICln/Lot5/Saf5"/>
</dbReference>
<dbReference type="eggNOG" id="KOG4019">
    <property type="taxonomic scope" value="Eukaryota"/>
</dbReference>
<feature type="region of interest" description="Disordered" evidence="7">
    <location>
        <begin position="445"/>
        <end position="485"/>
    </location>
</feature>
<dbReference type="InterPro" id="IPR003521">
    <property type="entry name" value="ICln"/>
</dbReference>
<dbReference type="GO" id="GO:0000387">
    <property type="term" value="P:spliceosomal snRNP assembly"/>
    <property type="evidence" value="ECO:0007669"/>
    <property type="project" value="InterPro"/>
</dbReference>
<dbReference type="KEGG" id="pfp:PFL1_06288"/>
<evidence type="ECO:0000256" key="2">
    <source>
        <dbReference type="ARBA" id="ARBA00004496"/>
    </source>
</evidence>
<comment type="similarity">
    <text evidence="4">Belongs to the RCAN family.</text>
</comment>
<evidence type="ECO:0000256" key="6">
    <source>
        <dbReference type="ARBA" id="ARBA00023242"/>
    </source>
</evidence>
<keyword evidence="6" id="KW-0539">Nucleus</keyword>
<evidence type="ECO:0000313" key="8">
    <source>
        <dbReference type="EMBL" id="EPQ26080.1"/>
    </source>
</evidence>
<dbReference type="RefSeq" id="XP_007882020.1">
    <property type="nucleotide sequence ID" value="XM_007883829.1"/>
</dbReference>
<feature type="region of interest" description="Disordered" evidence="7">
    <location>
        <begin position="283"/>
        <end position="303"/>
    </location>
</feature>
<evidence type="ECO:0000256" key="5">
    <source>
        <dbReference type="ARBA" id="ARBA00022490"/>
    </source>
</evidence>
<reference evidence="8 9" key="1">
    <citation type="journal article" date="2013" name="Plant Cell">
        <title>The transition from a phytopathogenic smut ancestor to an anamorphic biocontrol agent deciphered by comparative whole-genome analysis.</title>
        <authorList>
            <person name="Lefebvre F."/>
            <person name="Joly D.L."/>
            <person name="Labbe C."/>
            <person name="Teichmann B."/>
            <person name="Linning R."/>
            <person name="Belzile F."/>
            <person name="Bakkeren G."/>
            <person name="Belanger R.R."/>
        </authorList>
    </citation>
    <scope>NUCLEOTIDE SEQUENCE [LARGE SCALE GENOMIC DNA]</scope>
    <source>
        <strain evidence="8 9">PF-1</strain>
    </source>
</reference>
<accession>A0A061H2P5</accession>
<dbReference type="Pfam" id="PF04847">
    <property type="entry name" value="Calcipressin"/>
    <property type="match status" value="1"/>
</dbReference>
<feature type="compositionally biased region" description="Polar residues" evidence="7">
    <location>
        <begin position="450"/>
        <end position="459"/>
    </location>
</feature>
<keyword evidence="5" id="KW-0963">Cytoplasm</keyword>
<dbReference type="Proteomes" id="UP000053664">
    <property type="component" value="Unassembled WGS sequence"/>
</dbReference>
<dbReference type="InterPro" id="IPR035979">
    <property type="entry name" value="RBD_domain_sf"/>
</dbReference>
<feature type="compositionally biased region" description="Low complexity" evidence="7">
    <location>
        <begin position="130"/>
        <end position="144"/>
    </location>
</feature>
<dbReference type="GO" id="GO:0005886">
    <property type="term" value="C:plasma membrane"/>
    <property type="evidence" value="ECO:0007669"/>
    <property type="project" value="InterPro"/>
</dbReference>
<proteinExistence type="inferred from homology"/>
<dbReference type="GO" id="GO:0003676">
    <property type="term" value="F:nucleic acid binding"/>
    <property type="evidence" value="ECO:0007669"/>
    <property type="project" value="InterPro"/>
</dbReference>
<evidence type="ECO:0000313" key="9">
    <source>
        <dbReference type="Proteomes" id="UP000053664"/>
    </source>
</evidence>
<feature type="region of interest" description="Disordered" evidence="7">
    <location>
        <begin position="672"/>
        <end position="693"/>
    </location>
</feature>